<dbReference type="Proteomes" id="UP000294257">
    <property type="component" value="Unassembled WGS sequence"/>
</dbReference>
<keyword evidence="3" id="KW-1185">Reference proteome</keyword>
<dbReference type="EMBL" id="SGWQ01000008">
    <property type="protein sequence ID" value="RZS34752.1"/>
    <property type="molecule type" value="Genomic_DNA"/>
</dbReference>
<dbReference type="SUPFAM" id="SSF140931">
    <property type="entry name" value="Fic-like"/>
    <property type="match status" value="1"/>
</dbReference>
<gene>
    <name evidence="2" type="ORF">EV193_108100</name>
</gene>
<dbReference type="NCBIfam" id="TIGR01550">
    <property type="entry name" value="DOC_P1"/>
    <property type="match status" value="1"/>
</dbReference>
<dbReference type="RefSeq" id="WP_130346203.1">
    <property type="nucleotide sequence ID" value="NZ_SGWQ01000008.1"/>
</dbReference>
<dbReference type="PANTHER" id="PTHR39426">
    <property type="entry name" value="HOMOLOGY TO DEATH-ON-CURING PROTEIN OF PHAGE P1"/>
    <property type="match status" value="1"/>
</dbReference>
<reference evidence="2 3" key="1">
    <citation type="submission" date="2019-02" db="EMBL/GenBank/DDBJ databases">
        <title>Genomic Encyclopedia of Type Strains, Phase IV (KMG-IV): sequencing the most valuable type-strain genomes for metagenomic binning, comparative biology and taxonomic classification.</title>
        <authorList>
            <person name="Goeker M."/>
        </authorList>
    </citation>
    <scope>NUCLEOTIDE SEQUENCE [LARGE SCALE GENOMIC DNA]</scope>
    <source>
        <strain evidence="2 3">DSM 101727</strain>
    </source>
</reference>
<dbReference type="PANTHER" id="PTHR39426:SF1">
    <property type="entry name" value="HOMOLOGY TO DEATH-ON-CURING PROTEIN OF PHAGE P1"/>
    <property type="match status" value="1"/>
</dbReference>
<protein>
    <submittedName>
        <fullName evidence="2">Death-on-curing protein</fullName>
    </submittedName>
</protein>
<dbReference type="Gene3D" id="1.20.120.1870">
    <property type="entry name" value="Fic/DOC protein, Fido domain"/>
    <property type="match status" value="1"/>
</dbReference>
<accession>A0A4Q7KHJ9</accession>
<dbReference type="InterPro" id="IPR036597">
    <property type="entry name" value="Fido-like_dom_sf"/>
</dbReference>
<comment type="caution">
    <text evidence="2">The sequence shown here is derived from an EMBL/GenBank/DDBJ whole genome shotgun (WGS) entry which is preliminary data.</text>
</comment>
<dbReference type="GO" id="GO:0016301">
    <property type="term" value="F:kinase activity"/>
    <property type="evidence" value="ECO:0007669"/>
    <property type="project" value="InterPro"/>
</dbReference>
<proteinExistence type="predicted"/>
<dbReference type="InterPro" id="IPR053737">
    <property type="entry name" value="Type_II_TA_Toxin"/>
</dbReference>
<dbReference type="AlphaFoldDB" id="A0A4Q7KHJ9"/>
<dbReference type="InterPro" id="IPR003812">
    <property type="entry name" value="Fido"/>
</dbReference>
<feature type="domain" description="Fido" evidence="1">
    <location>
        <begin position="6"/>
        <end position="125"/>
    </location>
</feature>
<evidence type="ECO:0000313" key="3">
    <source>
        <dbReference type="Proteomes" id="UP000294257"/>
    </source>
</evidence>
<dbReference type="InterPro" id="IPR006440">
    <property type="entry name" value="Doc"/>
</dbReference>
<organism evidence="2 3">
    <name type="scientific">Herbihabitans rhizosphaerae</name>
    <dbReference type="NCBI Taxonomy" id="1872711"/>
    <lineage>
        <taxon>Bacteria</taxon>
        <taxon>Bacillati</taxon>
        <taxon>Actinomycetota</taxon>
        <taxon>Actinomycetes</taxon>
        <taxon>Pseudonocardiales</taxon>
        <taxon>Pseudonocardiaceae</taxon>
        <taxon>Herbihabitans</taxon>
    </lineage>
</organism>
<dbReference type="OrthoDB" id="9802752at2"/>
<name>A0A4Q7KHJ9_9PSEU</name>
<evidence type="ECO:0000259" key="1">
    <source>
        <dbReference type="PROSITE" id="PS51459"/>
    </source>
</evidence>
<sequence length="126" mass="13477">MTEHVTDADLLYAAERFLGEPPAIRDRSALLSALGRPTATVFGQDAYPTLADKAAALTHSLCVNHPLVDGNKRLAWVAARLLFALNGARLKPPSDRAAADLILDIAKGERDRESIAAVFGDWSAPS</sequence>
<dbReference type="Pfam" id="PF02661">
    <property type="entry name" value="Fic"/>
    <property type="match status" value="1"/>
</dbReference>
<dbReference type="PROSITE" id="PS51459">
    <property type="entry name" value="FIDO"/>
    <property type="match status" value="1"/>
</dbReference>
<evidence type="ECO:0000313" key="2">
    <source>
        <dbReference type="EMBL" id="RZS34752.1"/>
    </source>
</evidence>